<gene>
    <name evidence="2" type="ORF">g.80630</name>
</gene>
<reference evidence="2" key="1">
    <citation type="journal article" date="2016" name="Gigascience">
        <title>De novo construction of an expanded transcriptome assembly for the western tarnished plant bug, Lygus hesperus.</title>
        <authorList>
            <person name="Tassone E.E."/>
            <person name="Geib S.M."/>
            <person name="Hall B."/>
            <person name="Fabrick J.A."/>
            <person name="Brent C.S."/>
            <person name="Hull J.J."/>
        </authorList>
    </citation>
    <scope>NUCLEOTIDE SEQUENCE</scope>
</reference>
<protein>
    <submittedName>
        <fullName evidence="2">Uncharacterized protein</fullName>
    </submittedName>
</protein>
<organism evidence="2">
    <name type="scientific">Lygus hesperus</name>
    <name type="common">Western plant bug</name>
    <dbReference type="NCBI Taxonomy" id="30085"/>
    <lineage>
        <taxon>Eukaryota</taxon>
        <taxon>Metazoa</taxon>
        <taxon>Ecdysozoa</taxon>
        <taxon>Arthropoda</taxon>
        <taxon>Hexapoda</taxon>
        <taxon>Insecta</taxon>
        <taxon>Pterygota</taxon>
        <taxon>Neoptera</taxon>
        <taxon>Paraneoptera</taxon>
        <taxon>Hemiptera</taxon>
        <taxon>Heteroptera</taxon>
        <taxon>Panheteroptera</taxon>
        <taxon>Cimicomorpha</taxon>
        <taxon>Miridae</taxon>
        <taxon>Mirini</taxon>
        <taxon>Lygus</taxon>
    </lineage>
</organism>
<evidence type="ECO:0000256" key="1">
    <source>
        <dbReference type="SAM" id="MobiDB-lite"/>
    </source>
</evidence>
<name>A0A146KVG4_LYGHE</name>
<proteinExistence type="predicted"/>
<dbReference type="EMBL" id="GDHC01018750">
    <property type="protein sequence ID" value="JAP99878.1"/>
    <property type="molecule type" value="Transcribed_RNA"/>
</dbReference>
<dbReference type="AlphaFoldDB" id="A0A146KVG4"/>
<sequence length="294" mass="33530">MGSMCCKKLESPYSPKLPDFNKLFLTCTDQIQICRKTLWEEDEPEPKQRKFSASDISYPLPLGCTILPPKRPPRKKRINLERTTSMRVKSWPQLRSELKRSKSIHEINVSRPRLEPIDEAPSEVQSRVEAAPDSPNTDEIVLNVIRAAGGPVESVSLDSPTDEPERGLCAPDEQEDTPPLYSPVEQFPFHRPYFSDFSTPNLPPLEPIMESAYESLESTSSVSLVAENKKHFLAALLEENNNNPSNNMPSRKSSITESLREFECSLYDMLEQESTKDEVDDLKWRPQIPVYSYQ</sequence>
<feature type="region of interest" description="Disordered" evidence="1">
    <location>
        <begin position="152"/>
        <end position="178"/>
    </location>
</feature>
<accession>A0A146KVG4</accession>
<evidence type="ECO:0000313" key="2">
    <source>
        <dbReference type="EMBL" id="JAP99878.1"/>
    </source>
</evidence>